<dbReference type="EMBL" id="GG745356">
    <property type="protein sequence ID" value="KNE68284.1"/>
    <property type="molecule type" value="Genomic_DNA"/>
</dbReference>
<dbReference type="Proteomes" id="UP000054350">
    <property type="component" value="Unassembled WGS sequence"/>
</dbReference>
<protein>
    <submittedName>
        <fullName evidence="1">Uncharacterized protein</fullName>
    </submittedName>
</protein>
<dbReference type="VEuPathDB" id="FungiDB:AMAG_19786"/>
<sequence length="69" mass="8018">MHKFPESGGLSAVVQWLDELRAAMKSTRHDPFFSKTPEEWAAETEGEIELDTCQVFDKHVRQFLLNLLR</sequence>
<evidence type="ECO:0000313" key="2">
    <source>
        <dbReference type="Proteomes" id="UP000054350"/>
    </source>
</evidence>
<accession>A0A0L0T123</accession>
<keyword evidence="2" id="KW-1185">Reference proteome</keyword>
<organism evidence="1 2">
    <name type="scientific">Allomyces macrogynus (strain ATCC 38327)</name>
    <name type="common">Allomyces javanicus var. macrogynus</name>
    <dbReference type="NCBI Taxonomy" id="578462"/>
    <lineage>
        <taxon>Eukaryota</taxon>
        <taxon>Fungi</taxon>
        <taxon>Fungi incertae sedis</taxon>
        <taxon>Blastocladiomycota</taxon>
        <taxon>Blastocladiomycetes</taxon>
        <taxon>Blastocladiales</taxon>
        <taxon>Blastocladiaceae</taxon>
        <taxon>Allomyces</taxon>
    </lineage>
</organism>
<gene>
    <name evidence="1" type="ORF">AMAG_19786</name>
</gene>
<evidence type="ECO:0000313" key="1">
    <source>
        <dbReference type="EMBL" id="KNE68284.1"/>
    </source>
</evidence>
<proteinExistence type="predicted"/>
<dbReference type="AlphaFoldDB" id="A0A0L0T123"/>
<reference evidence="2" key="2">
    <citation type="submission" date="2009-11" db="EMBL/GenBank/DDBJ databases">
        <title>The Genome Sequence of Allomyces macrogynus strain ATCC 38327.</title>
        <authorList>
            <consortium name="The Broad Institute Genome Sequencing Platform"/>
            <person name="Russ C."/>
            <person name="Cuomo C."/>
            <person name="Shea T."/>
            <person name="Young S.K."/>
            <person name="Zeng Q."/>
            <person name="Koehrsen M."/>
            <person name="Haas B."/>
            <person name="Borodovsky M."/>
            <person name="Guigo R."/>
            <person name="Alvarado L."/>
            <person name="Berlin A."/>
            <person name="Borenstein D."/>
            <person name="Chen Z."/>
            <person name="Engels R."/>
            <person name="Freedman E."/>
            <person name="Gellesch M."/>
            <person name="Goldberg J."/>
            <person name="Griggs A."/>
            <person name="Gujja S."/>
            <person name="Heiman D."/>
            <person name="Hepburn T."/>
            <person name="Howarth C."/>
            <person name="Jen D."/>
            <person name="Larson L."/>
            <person name="Lewis B."/>
            <person name="Mehta T."/>
            <person name="Park D."/>
            <person name="Pearson M."/>
            <person name="Roberts A."/>
            <person name="Saif S."/>
            <person name="Shenoy N."/>
            <person name="Sisk P."/>
            <person name="Stolte C."/>
            <person name="Sykes S."/>
            <person name="Walk T."/>
            <person name="White J."/>
            <person name="Yandava C."/>
            <person name="Burger G."/>
            <person name="Gray M.W."/>
            <person name="Holland P.W.H."/>
            <person name="King N."/>
            <person name="Lang F.B.F."/>
            <person name="Roger A.J."/>
            <person name="Ruiz-Trillo I."/>
            <person name="Lander E."/>
            <person name="Nusbaum C."/>
        </authorList>
    </citation>
    <scope>NUCLEOTIDE SEQUENCE [LARGE SCALE GENOMIC DNA]</scope>
    <source>
        <strain evidence="2">ATCC 38327</strain>
    </source>
</reference>
<reference evidence="1 2" key="1">
    <citation type="submission" date="2009-11" db="EMBL/GenBank/DDBJ databases">
        <title>Annotation of Allomyces macrogynus ATCC 38327.</title>
        <authorList>
            <consortium name="The Broad Institute Genome Sequencing Platform"/>
            <person name="Russ C."/>
            <person name="Cuomo C."/>
            <person name="Burger G."/>
            <person name="Gray M.W."/>
            <person name="Holland P.W.H."/>
            <person name="King N."/>
            <person name="Lang F.B.F."/>
            <person name="Roger A.J."/>
            <person name="Ruiz-Trillo I."/>
            <person name="Young S.K."/>
            <person name="Zeng Q."/>
            <person name="Gargeya S."/>
            <person name="Fitzgerald M."/>
            <person name="Haas B."/>
            <person name="Abouelleil A."/>
            <person name="Alvarado L."/>
            <person name="Arachchi H.M."/>
            <person name="Berlin A."/>
            <person name="Chapman S.B."/>
            <person name="Gearin G."/>
            <person name="Goldberg J."/>
            <person name="Griggs A."/>
            <person name="Gujja S."/>
            <person name="Hansen M."/>
            <person name="Heiman D."/>
            <person name="Howarth C."/>
            <person name="Larimer J."/>
            <person name="Lui A."/>
            <person name="MacDonald P.J.P."/>
            <person name="McCowen C."/>
            <person name="Montmayeur A."/>
            <person name="Murphy C."/>
            <person name="Neiman D."/>
            <person name="Pearson M."/>
            <person name="Priest M."/>
            <person name="Roberts A."/>
            <person name="Saif S."/>
            <person name="Shea T."/>
            <person name="Sisk P."/>
            <person name="Stolte C."/>
            <person name="Sykes S."/>
            <person name="Wortman J."/>
            <person name="Nusbaum C."/>
            <person name="Birren B."/>
        </authorList>
    </citation>
    <scope>NUCLEOTIDE SEQUENCE [LARGE SCALE GENOMIC DNA]</scope>
    <source>
        <strain evidence="1 2">ATCC 38327</strain>
    </source>
</reference>
<name>A0A0L0T123_ALLM3</name>